<evidence type="ECO:0000313" key="1">
    <source>
        <dbReference type="EMBL" id="MED6108708.1"/>
    </source>
</evidence>
<dbReference type="EMBL" id="JASCZI010000101">
    <property type="protein sequence ID" value="MED6108708.1"/>
    <property type="molecule type" value="Genomic_DNA"/>
</dbReference>
<dbReference type="Proteomes" id="UP001341840">
    <property type="component" value="Unassembled WGS sequence"/>
</dbReference>
<accession>A0ABU6QA38</accession>
<sequence length="206" mass="23085">MGVWKGSLKWCSSPLFIGVVRAWVLTHCTACAYAPLLKTGGRQIWKARRSRFFSDALKVADLSWRGLCPPPPVQFQPALSVAAMTTLVRNSTLSFSRKYRYESLGGRDNLVKSVSYRRRRAKQRQIFLTTYKLSSLDDDLAAAAVVDSNHDKKNKMKKVAVKVKKIVASVLMFMRTASFRSSCHNPRTSAAIADATSLPPNRKNLF</sequence>
<gene>
    <name evidence="1" type="ORF">PIB30_026683</name>
</gene>
<name>A0ABU6QA38_9FABA</name>
<protein>
    <submittedName>
        <fullName evidence="1">Uncharacterized protein</fullName>
    </submittedName>
</protein>
<reference evidence="1 2" key="1">
    <citation type="journal article" date="2023" name="Plants (Basel)">
        <title>Bridging the Gap: Combining Genomics and Transcriptomics Approaches to Understand Stylosanthes scabra, an Orphan Legume from the Brazilian Caatinga.</title>
        <authorList>
            <person name="Ferreira-Neto J.R.C."/>
            <person name="da Silva M.D."/>
            <person name="Binneck E."/>
            <person name="de Melo N.F."/>
            <person name="da Silva R.H."/>
            <person name="de Melo A.L.T.M."/>
            <person name="Pandolfi V."/>
            <person name="Bustamante F.O."/>
            <person name="Brasileiro-Vidal A.C."/>
            <person name="Benko-Iseppon A.M."/>
        </authorList>
    </citation>
    <scope>NUCLEOTIDE SEQUENCE [LARGE SCALE GENOMIC DNA]</scope>
    <source>
        <tissue evidence="1">Leaves</tissue>
    </source>
</reference>
<keyword evidence="2" id="KW-1185">Reference proteome</keyword>
<evidence type="ECO:0000313" key="2">
    <source>
        <dbReference type="Proteomes" id="UP001341840"/>
    </source>
</evidence>
<proteinExistence type="predicted"/>
<organism evidence="1 2">
    <name type="scientific">Stylosanthes scabra</name>
    <dbReference type="NCBI Taxonomy" id="79078"/>
    <lineage>
        <taxon>Eukaryota</taxon>
        <taxon>Viridiplantae</taxon>
        <taxon>Streptophyta</taxon>
        <taxon>Embryophyta</taxon>
        <taxon>Tracheophyta</taxon>
        <taxon>Spermatophyta</taxon>
        <taxon>Magnoliopsida</taxon>
        <taxon>eudicotyledons</taxon>
        <taxon>Gunneridae</taxon>
        <taxon>Pentapetalae</taxon>
        <taxon>rosids</taxon>
        <taxon>fabids</taxon>
        <taxon>Fabales</taxon>
        <taxon>Fabaceae</taxon>
        <taxon>Papilionoideae</taxon>
        <taxon>50 kb inversion clade</taxon>
        <taxon>dalbergioids sensu lato</taxon>
        <taxon>Dalbergieae</taxon>
        <taxon>Pterocarpus clade</taxon>
        <taxon>Stylosanthes</taxon>
    </lineage>
</organism>
<comment type="caution">
    <text evidence="1">The sequence shown here is derived from an EMBL/GenBank/DDBJ whole genome shotgun (WGS) entry which is preliminary data.</text>
</comment>